<dbReference type="Pfam" id="PF07238">
    <property type="entry name" value="PilZ"/>
    <property type="match status" value="1"/>
</dbReference>
<feature type="domain" description="PilZ" evidence="1">
    <location>
        <begin position="104"/>
        <end position="182"/>
    </location>
</feature>
<evidence type="ECO:0000313" key="3">
    <source>
        <dbReference type="Proteomes" id="UP001595798"/>
    </source>
</evidence>
<dbReference type="Proteomes" id="UP001595798">
    <property type="component" value="Unassembled WGS sequence"/>
</dbReference>
<evidence type="ECO:0000313" key="2">
    <source>
        <dbReference type="EMBL" id="MFC4260410.1"/>
    </source>
</evidence>
<protein>
    <submittedName>
        <fullName evidence="2">PilZ domain-containing protein</fullName>
    </submittedName>
</protein>
<dbReference type="EMBL" id="JBHSDI010000056">
    <property type="protein sequence ID" value="MFC4260410.1"/>
    <property type="molecule type" value="Genomic_DNA"/>
</dbReference>
<comment type="caution">
    <text evidence="2">The sequence shown here is derived from an EMBL/GenBank/DDBJ whole genome shotgun (WGS) entry which is preliminary data.</text>
</comment>
<evidence type="ECO:0000259" key="1">
    <source>
        <dbReference type="Pfam" id="PF07238"/>
    </source>
</evidence>
<proteinExistence type="predicted"/>
<reference evidence="3" key="1">
    <citation type="journal article" date="2019" name="Int. J. Syst. Evol. Microbiol.">
        <title>The Global Catalogue of Microorganisms (GCM) 10K type strain sequencing project: providing services to taxonomists for standard genome sequencing and annotation.</title>
        <authorList>
            <consortium name="The Broad Institute Genomics Platform"/>
            <consortium name="The Broad Institute Genome Sequencing Center for Infectious Disease"/>
            <person name="Wu L."/>
            <person name="Ma J."/>
        </authorList>
    </citation>
    <scope>NUCLEOTIDE SEQUENCE [LARGE SCALE GENOMIC DNA]</scope>
    <source>
        <strain evidence="3">CECT 7297</strain>
    </source>
</reference>
<dbReference type="RefSeq" id="WP_379888896.1">
    <property type="nucleotide sequence ID" value="NZ_JBHSDI010000056.1"/>
</dbReference>
<accession>A0ABV8QL83</accession>
<organism evidence="2 3">
    <name type="scientific">Marinobacter lacisalsi</name>
    <dbReference type="NCBI Taxonomy" id="475979"/>
    <lineage>
        <taxon>Bacteria</taxon>
        <taxon>Pseudomonadati</taxon>
        <taxon>Pseudomonadota</taxon>
        <taxon>Gammaproteobacteria</taxon>
        <taxon>Pseudomonadales</taxon>
        <taxon>Marinobacteraceae</taxon>
        <taxon>Marinobacter</taxon>
    </lineage>
</organism>
<dbReference type="InterPro" id="IPR009875">
    <property type="entry name" value="PilZ_domain"/>
</dbReference>
<name>A0ABV8QL83_9GAMM</name>
<keyword evidence="3" id="KW-1185">Reference proteome</keyword>
<gene>
    <name evidence="2" type="ORF">ACFOZ5_15430</name>
</gene>
<sequence>MSPDQYRPDRRDFFRIEDRIGLEYRRLGHGETGAGNPFAEDHLDSLKAELKRLDQEFRNQLPVLAERDRLTAALLKSLNGKVDTLARIMAFEQNPLQPEQWRDVTLSEGGVSFQVVAGELSPGDILALRLTLPPELYRPQAKAEVIEVTPLESPQDASLTLVHTSFIDIQDADRQQIAKHVMGWQIRQRQSGEPSQ</sequence>